<reference evidence="6 7" key="1">
    <citation type="submission" date="2018-11" db="EMBL/GenBank/DDBJ databases">
        <title>Complete genome sequence of Paenibacillus baekrokdamisoli strain KCTC 33723.</title>
        <authorList>
            <person name="Kang S.W."/>
            <person name="Lee K.C."/>
            <person name="Kim K.K."/>
            <person name="Kim J.S."/>
            <person name="Kim D.S."/>
            <person name="Ko S.H."/>
            <person name="Yang S.H."/>
            <person name="Lee J.S."/>
        </authorList>
    </citation>
    <scope>NUCLEOTIDE SEQUENCE [LARGE SCALE GENOMIC DNA]</scope>
    <source>
        <strain evidence="6 7">KCTC 33723</strain>
    </source>
</reference>
<gene>
    <name evidence="6" type="ORF">Back11_14050</name>
</gene>
<dbReference type="PANTHER" id="PTHR43649:SF33">
    <property type="entry name" value="POLYGALACTURONAN_RHAMNOGALACTURONAN-BINDING PROTEIN YTCQ"/>
    <property type="match status" value="1"/>
</dbReference>
<dbReference type="EMBL" id="AP019308">
    <property type="protein sequence ID" value="BBH20060.1"/>
    <property type="molecule type" value="Genomic_DNA"/>
</dbReference>
<dbReference type="InterPro" id="IPR050490">
    <property type="entry name" value="Bact_solute-bd_prot1"/>
</dbReference>
<evidence type="ECO:0000256" key="4">
    <source>
        <dbReference type="ARBA" id="ARBA00023139"/>
    </source>
</evidence>
<dbReference type="InterPro" id="IPR006059">
    <property type="entry name" value="SBP"/>
</dbReference>
<keyword evidence="5" id="KW-0449">Lipoprotein</keyword>
<dbReference type="AlphaFoldDB" id="A0A3G9IMJ4"/>
<organism evidence="6 7">
    <name type="scientific">Paenibacillus baekrokdamisoli</name>
    <dbReference type="NCBI Taxonomy" id="1712516"/>
    <lineage>
        <taxon>Bacteria</taxon>
        <taxon>Bacillati</taxon>
        <taxon>Bacillota</taxon>
        <taxon>Bacilli</taxon>
        <taxon>Bacillales</taxon>
        <taxon>Paenibacillaceae</taxon>
        <taxon>Paenibacillus</taxon>
    </lineage>
</organism>
<evidence type="ECO:0000256" key="1">
    <source>
        <dbReference type="ARBA" id="ARBA00022475"/>
    </source>
</evidence>
<dbReference type="Gene3D" id="3.40.190.10">
    <property type="entry name" value="Periplasmic binding protein-like II"/>
    <property type="match status" value="1"/>
</dbReference>
<sequence length="448" mass="50822">MMKKRLLIVCICILLAATTACSAGGNGGLGSKEKPKSKDGKTVVTISLLRPDAFYLGVEKKFEKKYPDIDLQFQIFKQEGEKWGEGDFEKYIKTTNTALLSGKGADIFEMSSLPVGKYVSKKLLMNMNDWMEQDKTLNKSNLQTNILEALKVDGGLYVMPSSFYVGTFVGDGDILKKTSVKFDDKNWTWKQFEDISQQLIQKEGDSSKEHRYALANDTPEFFLLAQVKNNNTDFIDQVTQKAKFDSPLFEETMLHIKKMYDDKIMTSKPADIGNQLFYSTFLFWPEDFIDGPHRFYSNPKLLQRPHSEGEPSGTTFLTPFQLAIQDKSSVKEEAWKFISFLLSEEAQSLSEREGFSLLKSVNEKKMNEMHEKVKSGAYKLPSGKAVKISEEDFASFKQLINTADRLASTDNKVLSIIEEESKSFFSGQKTAKEVAKLIQNRVTTYLNE</sequence>
<evidence type="ECO:0000256" key="5">
    <source>
        <dbReference type="ARBA" id="ARBA00023288"/>
    </source>
</evidence>
<keyword evidence="3" id="KW-0472">Membrane</keyword>
<dbReference type="RefSeq" id="WP_311547069.1">
    <property type="nucleotide sequence ID" value="NZ_AP019308.1"/>
</dbReference>
<evidence type="ECO:0000313" key="6">
    <source>
        <dbReference type="EMBL" id="BBH20060.1"/>
    </source>
</evidence>
<protein>
    <submittedName>
        <fullName evidence="6">ABC transporter substrate-binding protein</fullName>
    </submittedName>
</protein>
<keyword evidence="2" id="KW-0732">Signal</keyword>
<evidence type="ECO:0000256" key="3">
    <source>
        <dbReference type="ARBA" id="ARBA00023136"/>
    </source>
</evidence>
<evidence type="ECO:0000313" key="7">
    <source>
        <dbReference type="Proteomes" id="UP000275368"/>
    </source>
</evidence>
<dbReference type="PANTHER" id="PTHR43649">
    <property type="entry name" value="ARABINOSE-BINDING PROTEIN-RELATED"/>
    <property type="match status" value="1"/>
</dbReference>
<name>A0A3G9IMJ4_9BACL</name>
<dbReference type="PROSITE" id="PS51257">
    <property type="entry name" value="PROKAR_LIPOPROTEIN"/>
    <property type="match status" value="1"/>
</dbReference>
<dbReference type="SUPFAM" id="SSF53850">
    <property type="entry name" value="Periplasmic binding protein-like II"/>
    <property type="match status" value="1"/>
</dbReference>
<dbReference type="KEGG" id="pbk:Back11_14050"/>
<dbReference type="Proteomes" id="UP000275368">
    <property type="component" value="Chromosome"/>
</dbReference>
<accession>A0A3G9IMJ4</accession>
<evidence type="ECO:0000256" key="2">
    <source>
        <dbReference type="ARBA" id="ARBA00022729"/>
    </source>
</evidence>
<dbReference type="Pfam" id="PF01547">
    <property type="entry name" value="SBP_bac_1"/>
    <property type="match status" value="1"/>
</dbReference>
<keyword evidence="4" id="KW-0564">Palmitate</keyword>
<keyword evidence="1" id="KW-1003">Cell membrane</keyword>
<proteinExistence type="predicted"/>
<keyword evidence="7" id="KW-1185">Reference proteome</keyword>